<sequence>MRFRILLICWLLCLAWPAAAADCPPEPELTASVQSALFAAQKLLDQNQPAKAAASLATWSKEHPEAADHRLSLMRGVLAYQVKRMAEAQSHFQRALELYPCFAPAAQNLALVYFEQKKPLAAAEMMLKAYELSTKPDDELLYSAAAFYVAGGQPAKGLPYLERLCAKDKPKAHWLTALVQCLMSLKRHDAAASVLRRLMNQEPGRVDLWRLLAAIEAERKDYKAAVAAMEVAYQLEPPKGQTEWRQLGDLYRAAGAPLAAVERYKKALGPTPDAAGWDLLAQTYLSANRLPQALEAAEKAANKGPTAKRWETVGRICMMQKSYVKAHEAFGRAAKIDDKDGRNSLMAGYAAWQMEKPELARQAFAKALRNAAPGSKAAREAARNLESVKAWIATQAQEDAEPNL</sequence>
<dbReference type="PANTHER" id="PTHR12558:SF13">
    <property type="entry name" value="CELL DIVISION CYCLE PROTEIN 27 HOMOLOG"/>
    <property type="match status" value="1"/>
</dbReference>
<dbReference type="Pfam" id="PF13432">
    <property type="entry name" value="TPR_16"/>
    <property type="match status" value="2"/>
</dbReference>
<dbReference type="AlphaFoldDB" id="E1QJB1"/>
<dbReference type="HOGENOM" id="CLU_680996_0_0_7"/>
<reference evidence="3 4" key="1">
    <citation type="journal article" date="2010" name="Stand. Genomic Sci.">
        <title>Complete genome sequence of Desulfarculus baarsii type strain (2st14).</title>
        <authorList>
            <person name="Sun H."/>
            <person name="Spring S."/>
            <person name="Lapidus A."/>
            <person name="Davenport K."/>
            <person name="Del Rio T.G."/>
            <person name="Tice H."/>
            <person name="Nolan M."/>
            <person name="Copeland A."/>
            <person name="Cheng J.F."/>
            <person name="Lucas S."/>
            <person name="Tapia R."/>
            <person name="Goodwin L."/>
            <person name="Pitluck S."/>
            <person name="Ivanova N."/>
            <person name="Pagani I."/>
            <person name="Mavromatis K."/>
            <person name="Ovchinnikova G."/>
            <person name="Pati A."/>
            <person name="Chen A."/>
            <person name="Palaniappan K."/>
            <person name="Hauser L."/>
            <person name="Chang Y.J."/>
            <person name="Jeffries C.D."/>
            <person name="Detter J.C."/>
            <person name="Han C."/>
            <person name="Rohde M."/>
            <person name="Brambilla E."/>
            <person name="Goker M."/>
            <person name="Woyke T."/>
            <person name="Bristow J."/>
            <person name="Eisen J.A."/>
            <person name="Markowitz V."/>
            <person name="Hugenholtz P."/>
            <person name="Kyrpides N.C."/>
            <person name="Klenk H.P."/>
            <person name="Land M."/>
        </authorList>
    </citation>
    <scope>NUCLEOTIDE SEQUENCE [LARGE SCALE GENOMIC DNA]</scope>
    <source>
        <strain evidence="4">ATCC 33931 / DSM 2075 / LMG 7858 / VKM B-1802 / 2st14</strain>
    </source>
</reference>
<keyword evidence="1" id="KW-0802">TPR repeat</keyword>
<evidence type="ECO:0000256" key="1">
    <source>
        <dbReference type="PROSITE-ProRule" id="PRU00339"/>
    </source>
</evidence>
<dbReference type="OrthoDB" id="5513119at2"/>
<dbReference type="InterPro" id="IPR011990">
    <property type="entry name" value="TPR-like_helical_dom_sf"/>
</dbReference>
<dbReference type="SUPFAM" id="SSF48452">
    <property type="entry name" value="TPR-like"/>
    <property type="match status" value="2"/>
</dbReference>
<keyword evidence="2" id="KW-0732">Signal</keyword>
<evidence type="ECO:0000313" key="3">
    <source>
        <dbReference type="EMBL" id="ADK85654.1"/>
    </source>
</evidence>
<evidence type="ECO:0000313" key="4">
    <source>
        <dbReference type="Proteomes" id="UP000009047"/>
    </source>
</evidence>
<dbReference type="STRING" id="644282.Deba_2292"/>
<feature type="repeat" description="TPR" evidence="1">
    <location>
        <begin position="241"/>
        <end position="274"/>
    </location>
</feature>
<dbReference type="eggNOG" id="COG0457">
    <property type="taxonomic scope" value="Bacteria"/>
</dbReference>
<dbReference type="Proteomes" id="UP000009047">
    <property type="component" value="Chromosome"/>
</dbReference>
<keyword evidence="4" id="KW-1185">Reference proteome</keyword>
<name>E1QJB1_DESB2</name>
<gene>
    <name evidence="3" type="ordered locus">Deba_2292</name>
</gene>
<dbReference type="KEGG" id="dbr:Deba_2292"/>
<dbReference type="RefSeq" id="WP_013259093.1">
    <property type="nucleotide sequence ID" value="NC_014365.1"/>
</dbReference>
<dbReference type="PANTHER" id="PTHR12558">
    <property type="entry name" value="CELL DIVISION CYCLE 16,23,27"/>
    <property type="match status" value="1"/>
</dbReference>
<dbReference type="PROSITE" id="PS50005">
    <property type="entry name" value="TPR"/>
    <property type="match status" value="1"/>
</dbReference>
<organism evidence="3 4">
    <name type="scientific">Desulfarculus baarsii (strain ATCC 33931 / DSM 2075 / LMG 7858 / VKM B-1802 / 2st14)</name>
    <dbReference type="NCBI Taxonomy" id="644282"/>
    <lineage>
        <taxon>Bacteria</taxon>
        <taxon>Pseudomonadati</taxon>
        <taxon>Thermodesulfobacteriota</taxon>
        <taxon>Desulfarculia</taxon>
        <taxon>Desulfarculales</taxon>
        <taxon>Desulfarculaceae</taxon>
        <taxon>Desulfarculus</taxon>
    </lineage>
</organism>
<dbReference type="EMBL" id="CP002085">
    <property type="protein sequence ID" value="ADK85654.1"/>
    <property type="molecule type" value="Genomic_DNA"/>
</dbReference>
<feature type="signal peptide" evidence="2">
    <location>
        <begin position="1"/>
        <end position="20"/>
    </location>
</feature>
<dbReference type="Gene3D" id="1.25.40.10">
    <property type="entry name" value="Tetratricopeptide repeat domain"/>
    <property type="match status" value="3"/>
</dbReference>
<feature type="chain" id="PRO_5003150313" evidence="2">
    <location>
        <begin position="21"/>
        <end position="404"/>
    </location>
</feature>
<accession>E1QJB1</accession>
<protein>
    <submittedName>
        <fullName evidence="3">TPR repeat-containing protein</fullName>
    </submittedName>
</protein>
<proteinExistence type="predicted"/>
<dbReference type="InterPro" id="IPR019734">
    <property type="entry name" value="TPR_rpt"/>
</dbReference>
<dbReference type="SMART" id="SM00028">
    <property type="entry name" value="TPR"/>
    <property type="match status" value="4"/>
</dbReference>
<evidence type="ECO:0000256" key="2">
    <source>
        <dbReference type="SAM" id="SignalP"/>
    </source>
</evidence>
<dbReference type="Pfam" id="PF14559">
    <property type="entry name" value="TPR_19"/>
    <property type="match status" value="1"/>
</dbReference>